<proteinExistence type="predicted"/>
<dbReference type="AlphaFoldDB" id="A0A1I5XF00"/>
<gene>
    <name evidence="1" type="ORF">SAMN04488506_1401</name>
</gene>
<evidence type="ECO:0008006" key="3">
    <source>
        <dbReference type="Google" id="ProtNLM"/>
    </source>
</evidence>
<protein>
    <recommendedName>
        <fullName evidence="3">Peptidylprolyl isomerase</fullName>
    </recommendedName>
</protein>
<accession>A0A1I5XF00</accession>
<dbReference type="STRING" id="82801.SAMN04488506_1401"/>
<reference evidence="1 2" key="1">
    <citation type="submission" date="2016-10" db="EMBL/GenBank/DDBJ databases">
        <authorList>
            <person name="de Groot N.N."/>
        </authorList>
    </citation>
    <scope>NUCLEOTIDE SEQUENCE [LARGE SCALE GENOMIC DNA]</scope>
    <source>
        <strain evidence="1 2">DSM 20581</strain>
    </source>
</reference>
<dbReference type="EMBL" id="FOXW01000004">
    <property type="protein sequence ID" value="SFQ30484.1"/>
    <property type="molecule type" value="Genomic_DNA"/>
</dbReference>
<dbReference type="Proteomes" id="UP000199136">
    <property type="component" value="Unassembled WGS sequence"/>
</dbReference>
<evidence type="ECO:0000313" key="2">
    <source>
        <dbReference type="Proteomes" id="UP000199136"/>
    </source>
</evidence>
<keyword evidence="2" id="KW-1185">Reference proteome</keyword>
<name>A0A1I5XF00_9LACT</name>
<organism evidence="1 2">
    <name type="scientific">Desemzia incerta</name>
    <dbReference type="NCBI Taxonomy" id="82801"/>
    <lineage>
        <taxon>Bacteria</taxon>
        <taxon>Bacillati</taxon>
        <taxon>Bacillota</taxon>
        <taxon>Bacilli</taxon>
        <taxon>Lactobacillales</taxon>
        <taxon>Carnobacteriaceae</taxon>
        <taxon>Desemzia</taxon>
    </lineage>
</organism>
<evidence type="ECO:0000313" key="1">
    <source>
        <dbReference type="EMBL" id="SFQ30484.1"/>
    </source>
</evidence>
<sequence>MLLAACSSSTVGVSEVEKVPDEVQAVSDSDKRLQLIYSEEDMYYIVFHFTGAVEAVAATIDTETSGDTINVDFQVTPEQDGEMSEYVYKLILDREHEYINIQINGKTVYFDESVV</sequence>